<dbReference type="Proteomes" id="UP000182413">
    <property type="component" value="Unassembled WGS sequence"/>
</dbReference>
<accession>A0A1G7MM53</accession>
<evidence type="ECO:0000313" key="2">
    <source>
        <dbReference type="EMBL" id="SDF62219.1"/>
    </source>
</evidence>
<evidence type="ECO:0000313" key="1">
    <source>
        <dbReference type="EMBL" id="MDX5994941.1"/>
    </source>
</evidence>
<protein>
    <submittedName>
        <fullName evidence="2">Uncharacterized protein</fullName>
    </submittedName>
</protein>
<dbReference type="EMBL" id="FNAE01000009">
    <property type="protein sequence ID" value="SDF62219.1"/>
    <property type="molecule type" value="Genomic_DNA"/>
</dbReference>
<gene>
    <name evidence="2" type="ORF">SAMN05216575_10978</name>
    <name evidence="1" type="ORF">SIM71_22990</name>
</gene>
<sequence>MSSDFDRLMRRADDSLFRVFGEDRCQGKPTYTPPNGAPQCCEVMLGRDVAVTGADGMFRSVKIVASLRTHQVRGKRGGLLDLAEGRFKLDDFIDTDGLVERWSVLEVT</sequence>
<dbReference type="OrthoDB" id="6945504at2"/>
<reference evidence="1 4" key="2">
    <citation type="submission" date="2023-11" db="EMBL/GenBank/DDBJ databases">
        <title>MicrobeMod: A computational toolkit for identifying prokaryotic methylation and restriction-modification with nanopore sequencing.</title>
        <authorList>
            <person name="Crits-Christoph A."/>
            <person name="Kang S.C."/>
            <person name="Lee H."/>
            <person name="Ostrov N."/>
        </authorList>
    </citation>
    <scope>NUCLEOTIDE SEQUENCE [LARGE SCALE GENOMIC DNA]</scope>
    <source>
        <strain evidence="1 4">ATCC BAA-571</strain>
    </source>
</reference>
<proteinExistence type="predicted"/>
<reference evidence="2 3" key="1">
    <citation type="submission" date="2016-10" db="EMBL/GenBank/DDBJ databases">
        <authorList>
            <person name="de Groot N.N."/>
        </authorList>
    </citation>
    <scope>NUCLEOTIDE SEQUENCE [LARGE SCALE GENOMIC DNA]</scope>
    <source>
        <strain evidence="2 3">JCM 10630</strain>
    </source>
</reference>
<evidence type="ECO:0000313" key="3">
    <source>
        <dbReference type="Proteomes" id="UP000182413"/>
    </source>
</evidence>
<dbReference type="EMBL" id="JAWXXP010000001">
    <property type="protein sequence ID" value="MDX5994941.1"/>
    <property type="molecule type" value="Genomic_DNA"/>
</dbReference>
<name>A0A1G7MM53_9GAMM</name>
<evidence type="ECO:0000313" key="4">
    <source>
        <dbReference type="Proteomes" id="UP001278050"/>
    </source>
</evidence>
<dbReference type="Proteomes" id="UP001278050">
    <property type="component" value="Unassembled WGS sequence"/>
</dbReference>
<dbReference type="RefSeq" id="WP_074681689.1">
    <property type="nucleotide sequence ID" value="NZ_CBCSET010000008.1"/>
</dbReference>
<keyword evidence="4" id="KW-1185">Reference proteome</keyword>
<organism evidence="2 3">
    <name type="scientific">Ectopseudomonas alcaliphila</name>
    <dbReference type="NCBI Taxonomy" id="101564"/>
    <lineage>
        <taxon>Bacteria</taxon>
        <taxon>Pseudomonadati</taxon>
        <taxon>Pseudomonadota</taxon>
        <taxon>Gammaproteobacteria</taxon>
        <taxon>Pseudomonadales</taxon>
        <taxon>Pseudomonadaceae</taxon>
        <taxon>Ectopseudomonas</taxon>
    </lineage>
</organism>
<dbReference type="AlphaFoldDB" id="A0A1G7MM53"/>